<dbReference type="Pfam" id="PF16683">
    <property type="entry name" value="TGase_elicitor"/>
    <property type="match status" value="1"/>
</dbReference>
<dbReference type="GO" id="GO:0016755">
    <property type="term" value="F:aminoacyltransferase activity"/>
    <property type="evidence" value="ECO:0007669"/>
    <property type="project" value="InterPro"/>
</dbReference>
<evidence type="ECO:0000313" key="2">
    <source>
        <dbReference type="EMBL" id="TMW58951.1"/>
    </source>
</evidence>
<evidence type="ECO:0008006" key="4">
    <source>
        <dbReference type="Google" id="ProtNLM"/>
    </source>
</evidence>
<name>A0A8K1FE17_PYTOL</name>
<evidence type="ECO:0000256" key="1">
    <source>
        <dbReference type="SAM" id="SignalP"/>
    </source>
</evidence>
<dbReference type="OrthoDB" id="10249031at2759"/>
<dbReference type="EMBL" id="SPLM01000110">
    <property type="protein sequence ID" value="TMW58951.1"/>
    <property type="molecule type" value="Genomic_DNA"/>
</dbReference>
<dbReference type="Gene3D" id="3.30.40.240">
    <property type="entry name" value="Transglutaminase elicitor, body domain"/>
    <property type="match status" value="1"/>
</dbReference>
<organism evidence="2 3">
    <name type="scientific">Pythium oligandrum</name>
    <name type="common">Mycoparasitic fungus</name>
    <dbReference type="NCBI Taxonomy" id="41045"/>
    <lineage>
        <taxon>Eukaryota</taxon>
        <taxon>Sar</taxon>
        <taxon>Stramenopiles</taxon>
        <taxon>Oomycota</taxon>
        <taxon>Peronosporomycetes</taxon>
        <taxon>Pythiales</taxon>
        <taxon>Pythiaceae</taxon>
        <taxon>Pythium</taxon>
    </lineage>
</organism>
<dbReference type="Proteomes" id="UP000794436">
    <property type="component" value="Unassembled WGS sequence"/>
</dbReference>
<comment type="caution">
    <text evidence="2">The sequence shown here is derived from an EMBL/GenBank/DDBJ whole genome shotgun (WGS) entry which is preliminary data.</text>
</comment>
<feature type="signal peptide" evidence="1">
    <location>
        <begin position="1"/>
        <end position="28"/>
    </location>
</feature>
<keyword evidence="1" id="KW-0732">Signal</keyword>
<accession>A0A8K1FE17</accession>
<sequence length="341" mass="37315">MVLPFASTKSKTLLVAFLAVSMAHQAAAAPLETNPVTPLGPVAPLDHQHPVFGGRPASDMVQAVVKADTTVSRAQLLAITNTTRRLEVSNSDVRNMEAHFQQSMEVNVETMQKKYASGEFKPSPWPSSYWPTYQDSINMKWSRSDASAAEKYAKAFGLDTQGFMDKISATTGVDSQASASRKCSSDSECSKFNDESRCGKRDGANTGYCIPTWYGLCHAWAPAAILEPEPKCSVVKNGVTFKVFDIKALLTQLYDGAGVNVVFTGARFDDADSVRDEYGRYTDAKQRDLGPGFFHIAVTNIMCRFGRSFVVDVASGAQVWNQPVRSYSINELTFMTPEGRP</sequence>
<evidence type="ECO:0000313" key="3">
    <source>
        <dbReference type="Proteomes" id="UP000794436"/>
    </source>
</evidence>
<proteinExistence type="predicted"/>
<feature type="chain" id="PRO_5035467911" description="Elicitor-like transglutaminase" evidence="1">
    <location>
        <begin position="29"/>
        <end position="341"/>
    </location>
</feature>
<keyword evidence="3" id="KW-1185">Reference proteome</keyword>
<dbReference type="InterPro" id="IPR032048">
    <property type="entry name" value="TGase_elicitor"/>
</dbReference>
<dbReference type="AlphaFoldDB" id="A0A8K1FE17"/>
<reference evidence="2" key="1">
    <citation type="submission" date="2019-03" db="EMBL/GenBank/DDBJ databases">
        <title>Long read genome sequence of the mycoparasitic Pythium oligandrum ATCC 38472 isolated from sugarbeet rhizosphere.</title>
        <authorList>
            <person name="Gaulin E."/>
        </authorList>
    </citation>
    <scope>NUCLEOTIDE SEQUENCE</scope>
    <source>
        <strain evidence="2">ATCC 38472_TT</strain>
    </source>
</reference>
<protein>
    <recommendedName>
        <fullName evidence="4">Elicitor-like transglutaminase</fullName>
    </recommendedName>
</protein>
<gene>
    <name evidence="2" type="ORF">Poli38472_007096</name>
</gene>